<feature type="transmembrane region" description="Helical" evidence="6">
    <location>
        <begin position="69"/>
        <end position="89"/>
    </location>
</feature>
<feature type="transmembrane region" description="Helical" evidence="6">
    <location>
        <begin position="292"/>
        <end position="313"/>
    </location>
</feature>
<organism evidence="8 9">
    <name type="scientific">Pandoraea cepalis</name>
    <dbReference type="NCBI Taxonomy" id="2508294"/>
    <lineage>
        <taxon>Bacteria</taxon>
        <taxon>Pseudomonadati</taxon>
        <taxon>Pseudomonadota</taxon>
        <taxon>Betaproteobacteria</taxon>
        <taxon>Burkholderiales</taxon>
        <taxon>Burkholderiaceae</taxon>
        <taxon>Pandoraea</taxon>
    </lineage>
</organism>
<feature type="transmembrane region" description="Helical" evidence="6">
    <location>
        <begin position="31"/>
        <end position="49"/>
    </location>
</feature>
<evidence type="ECO:0000313" key="9">
    <source>
        <dbReference type="Proteomes" id="UP000396788"/>
    </source>
</evidence>
<keyword evidence="2" id="KW-0813">Transport</keyword>
<dbReference type="Proteomes" id="UP000396788">
    <property type="component" value="Unassembled WGS sequence"/>
</dbReference>
<dbReference type="PROSITE" id="PS50850">
    <property type="entry name" value="MFS"/>
    <property type="match status" value="1"/>
</dbReference>
<evidence type="ECO:0000256" key="5">
    <source>
        <dbReference type="ARBA" id="ARBA00023136"/>
    </source>
</evidence>
<evidence type="ECO:0000256" key="3">
    <source>
        <dbReference type="ARBA" id="ARBA00022692"/>
    </source>
</evidence>
<protein>
    <submittedName>
        <fullName evidence="8">MFS transporter</fullName>
    </submittedName>
</protein>
<gene>
    <name evidence="8" type="ORF">PCE31107_02737</name>
</gene>
<sequence length="443" mass="48946">MPASESLNANSVSERGVKARATWEAAVYRKIGWRLIPLLIICYTMAYLDRVNVGFAKMQMMSDLKLSDTIYGLGAGIFFIGYVLAEVPSNIILHRVGARRWIARIMVTWGLTSAAMVFVSSPTSFYVLRFLLGVAEAGFFPGIIYYLMNWYPTRRRGSVLAMFYLAAPFSAILGGPLSGALLKTMVGIPPLSPWQWMFVIEAIPAIVLGIVVLCVLKDRIEDASWLQEDEKRFVRSQLSLEDGEKVHIPLRRVFGNKHVWHLSALLFTIVMAMNGVFFWMPTLITESGIKDPLMVGLLSAVPYLATVPAMLLIGRHSDKTNERRWHMFALCIVGMVGFLLSIQWQHSTMLLLCAMTLATMSVWAVLPLFWTVPTAVFQGVSAAAGIAMINSLGVTAGFVAPYMVGVLRDVTGSTNAAMYVLAALWVVGGLLVVKLPADWVARK</sequence>
<feature type="transmembrane region" description="Helical" evidence="6">
    <location>
        <begin position="382"/>
        <end position="404"/>
    </location>
</feature>
<dbReference type="FunFam" id="1.20.1250.20:FF:000018">
    <property type="entry name" value="MFS transporter permease"/>
    <property type="match status" value="1"/>
</dbReference>
<feature type="transmembrane region" description="Helical" evidence="6">
    <location>
        <begin position="325"/>
        <end position="343"/>
    </location>
</feature>
<reference evidence="8 9" key="1">
    <citation type="submission" date="2019-08" db="EMBL/GenBank/DDBJ databases">
        <authorList>
            <person name="Peeters C."/>
        </authorList>
    </citation>
    <scope>NUCLEOTIDE SEQUENCE [LARGE SCALE GENOMIC DNA]</scope>
    <source>
        <strain evidence="8 9">LMG 31107</strain>
    </source>
</reference>
<evidence type="ECO:0000256" key="1">
    <source>
        <dbReference type="ARBA" id="ARBA00004141"/>
    </source>
</evidence>
<dbReference type="GO" id="GO:0022857">
    <property type="term" value="F:transmembrane transporter activity"/>
    <property type="evidence" value="ECO:0007669"/>
    <property type="project" value="InterPro"/>
</dbReference>
<dbReference type="PANTHER" id="PTHR43791:SF36">
    <property type="entry name" value="TRANSPORTER, PUTATIVE (AFU_ORTHOLOGUE AFUA_6G08340)-RELATED"/>
    <property type="match status" value="1"/>
</dbReference>
<dbReference type="InterPro" id="IPR011701">
    <property type="entry name" value="MFS"/>
</dbReference>
<evidence type="ECO:0000313" key="8">
    <source>
        <dbReference type="EMBL" id="VVE12902.1"/>
    </source>
</evidence>
<evidence type="ECO:0000259" key="7">
    <source>
        <dbReference type="PROSITE" id="PS50850"/>
    </source>
</evidence>
<feature type="transmembrane region" description="Helical" evidence="6">
    <location>
        <begin position="349"/>
        <end position="370"/>
    </location>
</feature>
<feature type="transmembrane region" description="Helical" evidence="6">
    <location>
        <begin position="126"/>
        <end position="147"/>
    </location>
</feature>
<dbReference type="InterPro" id="IPR020846">
    <property type="entry name" value="MFS_dom"/>
</dbReference>
<dbReference type="GO" id="GO:0005886">
    <property type="term" value="C:plasma membrane"/>
    <property type="evidence" value="ECO:0007669"/>
    <property type="project" value="TreeGrafter"/>
</dbReference>
<feature type="domain" description="Major facilitator superfamily (MFS) profile" evidence="7">
    <location>
        <begin position="35"/>
        <end position="440"/>
    </location>
</feature>
<keyword evidence="4 6" id="KW-1133">Transmembrane helix</keyword>
<accession>A0A5E4VKW1</accession>
<comment type="subcellular location">
    <subcellularLocation>
        <location evidence="1">Membrane</location>
        <topology evidence="1">Multi-pass membrane protein</topology>
    </subcellularLocation>
</comment>
<dbReference type="PANTHER" id="PTHR43791">
    <property type="entry name" value="PERMEASE-RELATED"/>
    <property type="match status" value="1"/>
</dbReference>
<proteinExistence type="predicted"/>
<keyword evidence="5 6" id="KW-0472">Membrane</keyword>
<feature type="transmembrane region" description="Helical" evidence="6">
    <location>
        <begin position="416"/>
        <end position="437"/>
    </location>
</feature>
<evidence type="ECO:0000256" key="4">
    <source>
        <dbReference type="ARBA" id="ARBA00022989"/>
    </source>
</evidence>
<dbReference type="RefSeq" id="WP_150609025.1">
    <property type="nucleotide sequence ID" value="NZ_CABPRY010000005.1"/>
</dbReference>
<feature type="transmembrane region" description="Helical" evidence="6">
    <location>
        <begin position="194"/>
        <end position="216"/>
    </location>
</feature>
<dbReference type="Gene3D" id="1.20.1250.20">
    <property type="entry name" value="MFS general substrate transporter like domains"/>
    <property type="match status" value="2"/>
</dbReference>
<keyword evidence="3 6" id="KW-0812">Transmembrane</keyword>
<feature type="transmembrane region" description="Helical" evidence="6">
    <location>
        <begin position="259"/>
        <end position="280"/>
    </location>
</feature>
<dbReference type="AlphaFoldDB" id="A0A5E4VKW1"/>
<dbReference type="EMBL" id="CABPRY010000005">
    <property type="protein sequence ID" value="VVE12902.1"/>
    <property type="molecule type" value="Genomic_DNA"/>
</dbReference>
<name>A0A5E4VKW1_9BURK</name>
<dbReference type="CDD" id="cd17319">
    <property type="entry name" value="MFS_ExuT_GudP_like"/>
    <property type="match status" value="1"/>
</dbReference>
<evidence type="ECO:0000256" key="2">
    <source>
        <dbReference type="ARBA" id="ARBA00022448"/>
    </source>
</evidence>
<dbReference type="InterPro" id="IPR036259">
    <property type="entry name" value="MFS_trans_sf"/>
</dbReference>
<dbReference type="SUPFAM" id="SSF103473">
    <property type="entry name" value="MFS general substrate transporter"/>
    <property type="match status" value="1"/>
</dbReference>
<evidence type="ECO:0000256" key="6">
    <source>
        <dbReference type="SAM" id="Phobius"/>
    </source>
</evidence>
<feature type="transmembrane region" description="Helical" evidence="6">
    <location>
        <begin position="101"/>
        <end position="120"/>
    </location>
</feature>
<dbReference type="Pfam" id="PF07690">
    <property type="entry name" value="MFS_1"/>
    <property type="match status" value="1"/>
</dbReference>
<feature type="transmembrane region" description="Helical" evidence="6">
    <location>
        <begin position="159"/>
        <end position="182"/>
    </location>
</feature>